<reference evidence="2 3" key="1">
    <citation type="submission" date="2020-08" db="EMBL/GenBank/DDBJ databases">
        <title>Genomic Encyclopedia of Type Strains, Phase III (KMG-III): the genomes of soil and plant-associated and newly described type strains.</title>
        <authorList>
            <person name="Whitman W."/>
        </authorList>
    </citation>
    <scope>NUCLEOTIDE SEQUENCE [LARGE SCALE GENOMIC DNA]</scope>
    <source>
        <strain evidence="2 3">CECT 3266</strain>
    </source>
</reference>
<keyword evidence="3" id="KW-1185">Reference proteome</keyword>
<feature type="domain" description="Tetracyclin repressor-like C-terminal group 31" evidence="1">
    <location>
        <begin position="14"/>
        <end position="77"/>
    </location>
</feature>
<comment type="caution">
    <text evidence="2">The sequence shown here is derived from an EMBL/GenBank/DDBJ whole genome shotgun (WGS) entry which is preliminary data.</text>
</comment>
<evidence type="ECO:0000313" key="3">
    <source>
        <dbReference type="Proteomes" id="UP000556084"/>
    </source>
</evidence>
<dbReference type="AlphaFoldDB" id="A0A7W7LSJ7"/>
<proteinExistence type="predicted"/>
<dbReference type="RefSeq" id="WP_184351236.1">
    <property type="nucleotide sequence ID" value="NZ_JACHJH010000007.1"/>
</dbReference>
<dbReference type="Proteomes" id="UP000556084">
    <property type="component" value="Unassembled WGS sequence"/>
</dbReference>
<organism evidence="2 3">
    <name type="scientific">Streptomyces olivoverticillatus</name>
    <dbReference type="NCBI Taxonomy" id="66427"/>
    <lineage>
        <taxon>Bacteria</taxon>
        <taxon>Bacillati</taxon>
        <taxon>Actinomycetota</taxon>
        <taxon>Actinomycetes</taxon>
        <taxon>Kitasatosporales</taxon>
        <taxon>Streptomycetaceae</taxon>
        <taxon>Streptomyces</taxon>
    </lineage>
</organism>
<dbReference type="Gene3D" id="1.10.357.10">
    <property type="entry name" value="Tetracycline Repressor, domain 2"/>
    <property type="match status" value="1"/>
</dbReference>
<dbReference type="Pfam" id="PF17940">
    <property type="entry name" value="TetR_C_31"/>
    <property type="match status" value="1"/>
</dbReference>
<sequence>MAAAHGLITGPIGREGLIGLLAMSVEISAKQHRNRYLAVYELSLEATRRPALQQTFDAMKSSAVDFTHEQHQALGLTTSRG</sequence>
<name>A0A7W7LSJ7_9ACTN</name>
<evidence type="ECO:0000313" key="2">
    <source>
        <dbReference type="EMBL" id="MBB4895454.1"/>
    </source>
</evidence>
<protein>
    <recommendedName>
        <fullName evidence="1">Tetracyclin repressor-like C-terminal group 31 domain-containing protein</fullName>
    </recommendedName>
</protein>
<accession>A0A7W7LSJ7</accession>
<dbReference type="InterPro" id="IPR041583">
    <property type="entry name" value="TetR_C_31"/>
</dbReference>
<evidence type="ECO:0000259" key="1">
    <source>
        <dbReference type="Pfam" id="PF17940"/>
    </source>
</evidence>
<gene>
    <name evidence="2" type="ORF">FHS39_004532</name>
</gene>
<dbReference type="EMBL" id="JACHJH010000007">
    <property type="protein sequence ID" value="MBB4895454.1"/>
    <property type="molecule type" value="Genomic_DNA"/>
</dbReference>